<comment type="caution">
    <text evidence="2">The sequence shown here is derived from an EMBL/GenBank/DDBJ whole genome shotgun (WGS) entry which is preliminary data.</text>
</comment>
<protein>
    <submittedName>
        <fullName evidence="2">Metallophosphoesterase</fullName>
    </submittedName>
</protein>
<proteinExistence type="predicted"/>
<sequence>MNKWFIADTHFSHFNIIRYTRRPFTDVEEMNQALIKNWNSLINDEDLVFFLGDFGLGSIEHLQEIFQQLKGQKVCIRGNHDGTPSKLYKVGFSVVLESAFIKLGCHEIELIHHPSPEPPPHFQCHGHIHEKRPNKIINNQLNLCVEVWNYQPVSEKELISLFDKAKNNKNSSPS</sequence>
<reference evidence="2 3" key="1">
    <citation type="submission" date="2021-02" db="EMBL/GenBank/DDBJ databases">
        <title>Activity-based single-cell genomes from oceanic crustal fluid captures similar information to metagenomic and metatranscriptomic surveys with orders of magnitude less sampling.</title>
        <authorList>
            <person name="D'Angelo T.S."/>
            <person name="Orcutt B.N."/>
        </authorList>
    </citation>
    <scope>NUCLEOTIDE SEQUENCE [LARGE SCALE GENOMIC DNA]</scope>
    <source>
        <strain evidence="2">AH-315-G07</strain>
    </source>
</reference>
<dbReference type="InterPro" id="IPR029052">
    <property type="entry name" value="Metallo-depent_PP-like"/>
</dbReference>
<accession>A0ABS3APY9</accession>
<name>A0ABS3APY9_9BACT</name>
<gene>
    <name evidence="2" type="ORF">JYU14_01655</name>
</gene>
<dbReference type="Gene3D" id="3.60.21.10">
    <property type="match status" value="1"/>
</dbReference>
<organism evidence="2 3">
    <name type="scientific">Simkania negevensis</name>
    <dbReference type="NCBI Taxonomy" id="83561"/>
    <lineage>
        <taxon>Bacteria</taxon>
        <taxon>Pseudomonadati</taxon>
        <taxon>Chlamydiota</taxon>
        <taxon>Chlamydiia</taxon>
        <taxon>Parachlamydiales</taxon>
        <taxon>Simkaniaceae</taxon>
        <taxon>Simkania</taxon>
    </lineage>
</organism>
<keyword evidence="3" id="KW-1185">Reference proteome</keyword>
<dbReference type="Pfam" id="PF00149">
    <property type="entry name" value="Metallophos"/>
    <property type="match status" value="1"/>
</dbReference>
<dbReference type="EMBL" id="JAFITR010000023">
    <property type="protein sequence ID" value="MBN4066771.1"/>
    <property type="molecule type" value="Genomic_DNA"/>
</dbReference>
<evidence type="ECO:0000259" key="1">
    <source>
        <dbReference type="Pfam" id="PF00149"/>
    </source>
</evidence>
<dbReference type="InterPro" id="IPR004843">
    <property type="entry name" value="Calcineurin-like_PHP"/>
</dbReference>
<evidence type="ECO:0000313" key="2">
    <source>
        <dbReference type="EMBL" id="MBN4066771.1"/>
    </source>
</evidence>
<feature type="domain" description="Calcineurin-like phosphoesterase" evidence="1">
    <location>
        <begin position="4"/>
        <end position="86"/>
    </location>
</feature>
<dbReference type="Proteomes" id="UP000722121">
    <property type="component" value="Unassembled WGS sequence"/>
</dbReference>
<dbReference type="SUPFAM" id="SSF56300">
    <property type="entry name" value="Metallo-dependent phosphatases"/>
    <property type="match status" value="1"/>
</dbReference>
<evidence type="ECO:0000313" key="3">
    <source>
        <dbReference type="Proteomes" id="UP000722121"/>
    </source>
</evidence>